<dbReference type="GO" id="GO:0015866">
    <property type="term" value="P:ADP transport"/>
    <property type="evidence" value="ECO:0000318"/>
    <property type="project" value="GO_Central"/>
</dbReference>
<comment type="subcellular location">
    <subcellularLocation>
        <location evidence="1">Membrane</location>
        <topology evidence="1">Multi-pass membrane protein</topology>
    </subcellularLocation>
</comment>
<dbReference type="Gramene" id="PHT62362">
    <property type="protein sequence ID" value="PHT62362"/>
    <property type="gene ID" value="T459_33788"/>
</dbReference>
<evidence type="ECO:0000313" key="4">
    <source>
        <dbReference type="EMBL" id="PHT62362.1"/>
    </source>
</evidence>
<reference evidence="4 5" key="2">
    <citation type="journal article" date="2017" name="Genome Biol.">
        <title>New reference genome sequences of hot pepper reveal the massive evolution of plant disease-resistance genes by retroduplication.</title>
        <authorList>
            <person name="Kim S."/>
            <person name="Park J."/>
            <person name="Yeom S.I."/>
            <person name="Kim Y.M."/>
            <person name="Seo E."/>
            <person name="Kim K.T."/>
            <person name="Kim M.S."/>
            <person name="Lee J.M."/>
            <person name="Cheong K."/>
            <person name="Shin H.S."/>
            <person name="Kim S.B."/>
            <person name="Han K."/>
            <person name="Lee J."/>
            <person name="Park M."/>
            <person name="Lee H.A."/>
            <person name="Lee H.Y."/>
            <person name="Lee Y."/>
            <person name="Oh S."/>
            <person name="Lee J.H."/>
            <person name="Choi E."/>
            <person name="Choi E."/>
            <person name="Lee S.E."/>
            <person name="Jeon J."/>
            <person name="Kim H."/>
            <person name="Choi G."/>
            <person name="Song H."/>
            <person name="Lee J."/>
            <person name="Lee S.C."/>
            <person name="Kwon J.K."/>
            <person name="Lee H.Y."/>
            <person name="Koo N."/>
            <person name="Hong Y."/>
            <person name="Kim R.W."/>
            <person name="Kang W.H."/>
            <person name="Huh J.H."/>
            <person name="Kang B.C."/>
            <person name="Yang T.J."/>
            <person name="Lee Y.H."/>
            <person name="Bennetzen J.L."/>
            <person name="Choi D."/>
        </authorList>
    </citation>
    <scope>NUCLEOTIDE SEQUENCE [LARGE SCALE GENOMIC DNA]</scope>
    <source>
        <strain evidence="5">cv. CM334</strain>
    </source>
</reference>
<dbReference type="AlphaFoldDB" id="A0A2G2XY29"/>
<dbReference type="GO" id="GO:0005347">
    <property type="term" value="F:ATP transmembrane transporter activity"/>
    <property type="evidence" value="ECO:0000318"/>
    <property type="project" value="GO_Central"/>
</dbReference>
<keyword evidence="2" id="KW-0812">Transmembrane</keyword>
<dbReference type="SUPFAM" id="SSF103506">
    <property type="entry name" value="Mitochondrial carrier"/>
    <property type="match status" value="1"/>
</dbReference>
<name>A0A2G2XY29_CAPAN</name>
<sequence length="298" mass="34352">MELLVQPSGKGLNCLHCTLYDAQEQEITRHLFADCQWITIVRAEVLEWAGDMLDCIRRKSWKMIQKYYDSSFTLLALMQPLYLPPRGAIITAPLDLLKVILQVQTTRVSIGSTVREIWKDGGVLRFFRGNRLNVMKILPRKMKLVDDDFFVRILLLRERRASEPSWFGMLIKTRAPVWIMISWLPRVGDKTRPRLQLRKKSVRAFMVRDARHSQGPDSGCNKLGIKARFMVPGFMIIARVHAYDKESFTLLVPSMMSSRFVQQSESLFREKGIRAFMVRDARHGQGPGSGRDILAPQS</sequence>
<evidence type="ECO:0000256" key="2">
    <source>
        <dbReference type="ARBA" id="ARBA00022692"/>
    </source>
</evidence>
<gene>
    <name evidence="4" type="ORF">T459_33788</name>
</gene>
<evidence type="ECO:0000313" key="5">
    <source>
        <dbReference type="Proteomes" id="UP000222542"/>
    </source>
</evidence>
<proteinExistence type="predicted"/>
<evidence type="ECO:0000256" key="1">
    <source>
        <dbReference type="ARBA" id="ARBA00004141"/>
    </source>
</evidence>
<comment type="caution">
    <text evidence="4">The sequence shown here is derived from an EMBL/GenBank/DDBJ whole genome shotgun (WGS) entry which is preliminary data.</text>
</comment>
<dbReference type="STRING" id="4072.A0A2G2XY29"/>
<dbReference type="Proteomes" id="UP000222542">
    <property type="component" value="Unassembled WGS sequence"/>
</dbReference>
<dbReference type="EMBL" id="AYRZ02000083">
    <property type="protein sequence ID" value="PHT62362.1"/>
    <property type="molecule type" value="Genomic_DNA"/>
</dbReference>
<organism evidence="4 5">
    <name type="scientific">Capsicum annuum</name>
    <name type="common">Capsicum pepper</name>
    <dbReference type="NCBI Taxonomy" id="4072"/>
    <lineage>
        <taxon>Eukaryota</taxon>
        <taxon>Viridiplantae</taxon>
        <taxon>Streptophyta</taxon>
        <taxon>Embryophyta</taxon>
        <taxon>Tracheophyta</taxon>
        <taxon>Spermatophyta</taxon>
        <taxon>Magnoliopsida</taxon>
        <taxon>eudicotyledons</taxon>
        <taxon>Gunneridae</taxon>
        <taxon>Pentapetalae</taxon>
        <taxon>asterids</taxon>
        <taxon>lamiids</taxon>
        <taxon>Solanales</taxon>
        <taxon>Solanaceae</taxon>
        <taxon>Solanoideae</taxon>
        <taxon>Capsiceae</taxon>
        <taxon>Capsicum</taxon>
    </lineage>
</organism>
<protein>
    <submittedName>
        <fullName evidence="4">Uncharacterized protein</fullName>
    </submittedName>
</protein>
<dbReference type="InterPro" id="IPR023395">
    <property type="entry name" value="MCP_dom_sf"/>
</dbReference>
<dbReference type="InterPro" id="IPR018108">
    <property type="entry name" value="MCP_transmembrane"/>
</dbReference>
<dbReference type="Pfam" id="PF00153">
    <property type="entry name" value="Mito_carr"/>
    <property type="match status" value="1"/>
</dbReference>
<evidence type="ECO:0000256" key="3">
    <source>
        <dbReference type="ARBA" id="ARBA00023136"/>
    </source>
</evidence>
<keyword evidence="3" id="KW-0472">Membrane</keyword>
<dbReference type="GO" id="GO:0016020">
    <property type="term" value="C:membrane"/>
    <property type="evidence" value="ECO:0007669"/>
    <property type="project" value="UniProtKB-SubCell"/>
</dbReference>
<dbReference type="Gene3D" id="1.50.40.10">
    <property type="entry name" value="Mitochondrial carrier domain"/>
    <property type="match status" value="1"/>
</dbReference>
<keyword evidence="5" id="KW-1185">Reference proteome</keyword>
<dbReference type="GO" id="GO:0015867">
    <property type="term" value="P:ATP transport"/>
    <property type="evidence" value="ECO:0000318"/>
    <property type="project" value="GO_Central"/>
</dbReference>
<accession>A0A2G2XY29</accession>
<reference evidence="4 5" key="1">
    <citation type="journal article" date="2014" name="Nat. Genet.">
        <title>Genome sequence of the hot pepper provides insights into the evolution of pungency in Capsicum species.</title>
        <authorList>
            <person name="Kim S."/>
            <person name="Park M."/>
            <person name="Yeom S.I."/>
            <person name="Kim Y.M."/>
            <person name="Lee J.M."/>
            <person name="Lee H.A."/>
            <person name="Seo E."/>
            <person name="Choi J."/>
            <person name="Cheong K."/>
            <person name="Kim K.T."/>
            <person name="Jung K."/>
            <person name="Lee G.W."/>
            <person name="Oh S.K."/>
            <person name="Bae C."/>
            <person name="Kim S.B."/>
            <person name="Lee H.Y."/>
            <person name="Kim S.Y."/>
            <person name="Kim M.S."/>
            <person name="Kang B.C."/>
            <person name="Jo Y.D."/>
            <person name="Yang H.B."/>
            <person name="Jeong H.J."/>
            <person name="Kang W.H."/>
            <person name="Kwon J.K."/>
            <person name="Shin C."/>
            <person name="Lim J.Y."/>
            <person name="Park J.H."/>
            <person name="Huh J.H."/>
            <person name="Kim J.S."/>
            <person name="Kim B.D."/>
            <person name="Cohen O."/>
            <person name="Paran I."/>
            <person name="Suh M.C."/>
            <person name="Lee S.B."/>
            <person name="Kim Y.K."/>
            <person name="Shin Y."/>
            <person name="Noh S.J."/>
            <person name="Park J."/>
            <person name="Seo Y.S."/>
            <person name="Kwon S.Y."/>
            <person name="Kim H.A."/>
            <person name="Park J.M."/>
            <person name="Kim H.J."/>
            <person name="Choi S.B."/>
            <person name="Bosland P.W."/>
            <person name="Reeves G."/>
            <person name="Jo S.H."/>
            <person name="Lee B.W."/>
            <person name="Cho H.T."/>
            <person name="Choi H.S."/>
            <person name="Lee M.S."/>
            <person name="Yu Y."/>
            <person name="Do Choi Y."/>
            <person name="Park B.S."/>
            <person name="van Deynze A."/>
            <person name="Ashrafi H."/>
            <person name="Hill T."/>
            <person name="Kim W.T."/>
            <person name="Pai H.S."/>
            <person name="Ahn H.K."/>
            <person name="Yeam I."/>
            <person name="Giovannoni J.J."/>
            <person name="Rose J.K."/>
            <person name="Sorensen I."/>
            <person name="Lee S.J."/>
            <person name="Kim R.W."/>
            <person name="Choi I.Y."/>
            <person name="Choi B.S."/>
            <person name="Lim J.S."/>
            <person name="Lee Y.H."/>
            <person name="Choi D."/>
        </authorList>
    </citation>
    <scope>NUCLEOTIDE SEQUENCE [LARGE SCALE GENOMIC DNA]</scope>
    <source>
        <strain evidence="5">cv. CM334</strain>
    </source>
</reference>